<proteinExistence type="predicted"/>
<name>A0A2H1YIG7_9FLAO</name>
<reference evidence="7" key="1">
    <citation type="submission" date="2017-11" db="EMBL/GenBank/DDBJ databases">
        <authorList>
            <person name="Duchaud E."/>
        </authorList>
    </citation>
    <scope>NUCLEOTIDE SEQUENCE [LARGE SCALE GENOMIC DNA]</scope>
    <source>
        <strain evidence="7">Tenacibaculum sp. TNO020</strain>
    </source>
</reference>
<dbReference type="GO" id="GO:0012505">
    <property type="term" value="C:endomembrane system"/>
    <property type="evidence" value="ECO:0007669"/>
    <property type="project" value="UniProtKB-SubCell"/>
</dbReference>
<dbReference type="RefSeq" id="WP_101917098.1">
    <property type="nucleotide sequence ID" value="NZ_OENF01000019.1"/>
</dbReference>
<evidence type="ECO:0000256" key="1">
    <source>
        <dbReference type="ARBA" id="ARBA00004127"/>
    </source>
</evidence>
<feature type="transmembrane region" description="Helical" evidence="5">
    <location>
        <begin position="194"/>
        <end position="214"/>
    </location>
</feature>
<dbReference type="GO" id="GO:0030026">
    <property type="term" value="P:intracellular manganese ion homeostasis"/>
    <property type="evidence" value="ECO:0007669"/>
    <property type="project" value="InterPro"/>
</dbReference>
<dbReference type="CDD" id="cd02432">
    <property type="entry name" value="Nodulin-21_like_1"/>
    <property type="match status" value="1"/>
</dbReference>
<evidence type="ECO:0000256" key="5">
    <source>
        <dbReference type="SAM" id="Phobius"/>
    </source>
</evidence>
<sequence length="249" mass="26695">MKKETSKEVSKETTGNTGLEHYLDNHYIHRSNWLRAAVLGANDGILSTASIAIGVAAASNFREPIVLATLAGLVAGALSMAAGEYVSVSSQTDVENADIEREKLELQEMPEIELQRLAEIYQKRGLKAETAQIVAKELTEHDALGAHIRDELGINEISQAKPMQAALASGAAFTIGGLLPFLVTVFLPLKSMEYSLYGFALFFLIILGALAARAGGSSIVKAVLRITFWGTIAMGLTALVGYLFNVNIN</sequence>
<keyword evidence="7" id="KW-1185">Reference proteome</keyword>
<evidence type="ECO:0000256" key="2">
    <source>
        <dbReference type="ARBA" id="ARBA00022692"/>
    </source>
</evidence>
<dbReference type="Proteomes" id="UP000234211">
    <property type="component" value="Unassembled WGS sequence"/>
</dbReference>
<accession>A0A2H1YIG7</accession>
<dbReference type="PANTHER" id="PTHR31851">
    <property type="entry name" value="FE(2+)/MN(2+) TRANSPORTER PCL1"/>
    <property type="match status" value="1"/>
</dbReference>
<dbReference type="OrthoDB" id="188924at2"/>
<protein>
    <recommendedName>
        <fullName evidence="8">VIT family protein</fullName>
    </recommendedName>
</protein>
<gene>
    <name evidence="6" type="ORF">TNO020_260034</name>
</gene>
<keyword evidence="4 5" id="KW-0472">Membrane</keyword>
<evidence type="ECO:0008006" key="8">
    <source>
        <dbReference type="Google" id="ProtNLM"/>
    </source>
</evidence>
<evidence type="ECO:0000256" key="4">
    <source>
        <dbReference type="ARBA" id="ARBA00023136"/>
    </source>
</evidence>
<organism evidence="6 7">
    <name type="scientific">Tenacibaculum piscium</name>
    <dbReference type="NCBI Taxonomy" id="1458515"/>
    <lineage>
        <taxon>Bacteria</taxon>
        <taxon>Pseudomonadati</taxon>
        <taxon>Bacteroidota</taxon>
        <taxon>Flavobacteriia</taxon>
        <taxon>Flavobacteriales</taxon>
        <taxon>Flavobacteriaceae</taxon>
        <taxon>Tenacibaculum</taxon>
    </lineage>
</organism>
<comment type="subcellular location">
    <subcellularLocation>
        <location evidence="1">Endomembrane system</location>
        <topology evidence="1">Multi-pass membrane protein</topology>
    </subcellularLocation>
</comment>
<feature type="transmembrane region" description="Helical" evidence="5">
    <location>
        <begin position="165"/>
        <end position="188"/>
    </location>
</feature>
<dbReference type="AlphaFoldDB" id="A0A2H1YIG7"/>
<evidence type="ECO:0000313" key="7">
    <source>
        <dbReference type="Proteomes" id="UP000234211"/>
    </source>
</evidence>
<dbReference type="GO" id="GO:0005384">
    <property type="term" value="F:manganese ion transmembrane transporter activity"/>
    <property type="evidence" value="ECO:0007669"/>
    <property type="project" value="InterPro"/>
</dbReference>
<dbReference type="EMBL" id="OENF01000019">
    <property type="protein sequence ID" value="SOS74607.1"/>
    <property type="molecule type" value="Genomic_DNA"/>
</dbReference>
<dbReference type="InterPro" id="IPR008217">
    <property type="entry name" value="Ccc1_fam"/>
</dbReference>
<dbReference type="Pfam" id="PF01988">
    <property type="entry name" value="VIT1"/>
    <property type="match status" value="1"/>
</dbReference>
<feature type="transmembrane region" description="Helical" evidence="5">
    <location>
        <begin position="226"/>
        <end position="244"/>
    </location>
</feature>
<evidence type="ECO:0000313" key="6">
    <source>
        <dbReference type="EMBL" id="SOS74607.1"/>
    </source>
</evidence>
<feature type="transmembrane region" description="Helical" evidence="5">
    <location>
        <begin position="65"/>
        <end position="86"/>
    </location>
</feature>
<keyword evidence="3 5" id="KW-1133">Transmembrane helix</keyword>
<evidence type="ECO:0000256" key="3">
    <source>
        <dbReference type="ARBA" id="ARBA00022989"/>
    </source>
</evidence>
<keyword evidence="2 5" id="KW-0812">Transmembrane</keyword>